<proteinExistence type="predicted"/>
<evidence type="ECO:0000313" key="5">
    <source>
        <dbReference type="Proteomes" id="UP001172737"/>
    </source>
</evidence>
<name>A0AAW7M230_9MICO</name>
<organism evidence="4 5">
    <name type="scientific">Demequina lignilytica</name>
    <dbReference type="NCBI Taxonomy" id="3051663"/>
    <lineage>
        <taxon>Bacteria</taxon>
        <taxon>Bacillati</taxon>
        <taxon>Actinomycetota</taxon>
        <taxon>Actinomycetes</taxon>
        <taxon>Micrococcales</taxon>
        <taxon>Demequinaceae</taxon>
        <taxon>Demequina</taxon>
    </lineage>
</organism>
<evidence type="ECO:0000256" key="2">
    <source>
        <dbReference type="SAM" id="SignalP"/>
    </source>
</evidence>
<evidence type="ECO:0000313" key="3">
    <source>
        <dbReference type="EMBL" id="MDN4483902.1"/>
    </source>
</evidence>
<comment type="caution">
    <text evidence="4">The sequence shown here is derived from an EMBL/GenBank/DDBJ whole genome shotgun (WGS) entry which is preliminary data.</text>
</comment>
<dbReference type="Gene3D" id="3.40.190.10">
    <property type="entry name" value="Periplasmic binding protein-like II"/>
    <property type="match status" value="2"/>
</dbReference>
<keyword evidence="5" id="KW-1185">Reference proteome</keyword>
<accession>A0AAW7M230</accession>
<dbReference type="InterPro" id="IPR050490">
    <property type="entry name" value="Bact_solute-bd_prot1"/>
</dbReference>
<feature type="signal peptide" evidence="2">
    <location>
        <begin position="1"/>
        <end position="22"/>
    </location>
</feature>
<dbReference type="PROSITE" id="PS51257">
    <property type="entry name" value="PROKAR_LIPOPROTEIN"/>
    <property type="match status" value="1"/>
</dbReference>
<dbReference type="InterPro" id="IPR006059">
    <property type="entry name" value="SBP"/>
</dbReference>
<feature type="chain" id="PRO_5044718358" evidence="2">
    <location>
        <begin position="23"/>
        <end position="590"/>
    </location>
</feature>
<dbReference type="Pfam" id="PF01547">
    <property type="entry name" value="SBP_bac_1"/>
    <property type="match status" value="1"/>
</dbReference>
<dbReference type="Proteomes" id="UP001172737">
    <property type="component" value="Unassembled WGS sequence"/>
</dbReference>
<feature type="compositionally biased region" description="Low complexity" evidence="1">
    <location>
        <begin position="24"/>
        <end position="44"/>
    </location>
</feature>
<gene>
    <name evidence="3" type="ORF">QQ002_10170</name>
    <name evidence="4" type="ORF">QQX10_03500</name>
</gene>
<evidence type="ECO:0000313" key="6">
    <source>
        <dbReference type="Proteomes" id="UP001172756"/>
    </source>
</evidence>
<feature type="region of interest" description="Disordered" evidence="1">
    <location>
        <begin position="24"/>
        <end position="45"/>
    </location>
</feature>
<evidence type="ECO:0000256" key="1">
    <source>
        <dbReference type="SAM" id="MobiDB-lite"/>
    </source>
</evidence>
<dbReference type="RefSeq" id="WP_301118299.1">
    <property type="nucleotide sequence ID" value="NZ_JAUHPX010000002.1"/>
</dbReference>
<sequence>MKLTRTTAAFAVAAVVTAGALASCSSGGGSEETPTSATGSETGAFPTSWDEEITIDVFAGLANYMGMQQGWFAKIVKDKFNMNLNIIAPNVAGGGDTLYNTRVAAGELGDLIVTDKGQKLDELIQGGLVGDMSEYYPLMENVGQFDTAMDNLNAESGGVYAFPTSVSHLMPTDASEGLNPTFGPFIRWDYYAEQGYPSLDTLEDLLPVLKQMQEDHPTGDNGQPTYGFSLFKDWDGNMMVTAKQPACFYGYDEIGFVLAKADGSDYQSILDSDSEYVRSLRLYFDANQMGLVDPESTTQNYDTLYSKFQNGQVLFAWWPWLAQTAYNTEDNMAAGKGFEIAPVDDMEVFSYGAEAYGGKQVFAIGSKAEDPERIAAFVDWLYSPEGAYANSAQTLGSAGPQGLTWDINDAGEPELTEFGNEVFLGGGATTPEEWGGGDYLDGVSALNTISVLPIDVDPNTGFPYSYTFWPSYQEATATPLSEDWSANMGDATSTMDYLSTNDKLLVAPGASFTIPTDSSEVETLRNQIKAIVIQYSWQMVFASDEAQFESLLKELQDTANGLGYEKVLETDMANAEMQNDARVAVTAAFQ</sequence>
<dbReference type="Proteomes" id="UP001172756">
    <property type="component" value="Unassembled WGS sequence"/>
</dbReference>
<reference evidence="3 6" key="2">
    <citation type="submission" date="2023-06" db="EMBL/GenBank/DDBJ databases">
        <title>SYSU T0a273.</title>
        <authorList>
            <person name="Gao L."/>
            <person name="Fang B.-Z."/>
            <person name="Li W.-J."/>
        </authorList>
    </citation>
    <scope>NUCLEOTIDE SEQUENCE [LARGE SCALE GENOMIC DNA]</scope>
    <source>
        <strain evidence="3 6">SYSU T0a273</strain>
    </source>
</reference>
<dbReference type="EMBL" id="JAUHPX010000002">
    <property type="protein sequence ID" value="MDN4487227.1"/>
    <property type="molecule type" value="Genomic_DNA"/>
</dbReference>
<reference evidence="4" key="1">
    <citation type="submission" date="2023-06" db="EMBL/GenBank/DDBJ databases">
        <title>Sysu t00039.</title>
        <authorList>
            <person name="Gao L."/>
            <person name="Fang B.-Z."/>
            <person name="Li W.-J."/>
        </authorList>
    </citation>
    <scope>NUCLEOTIDE SEQUENCE</scope>
    <source>
        <strain evidence="4">SYSU T00039</strain>
    </source>
</reference>
<dbReference type="EMBL" id="JAUHQB010000007">
    <property type="protein sequence ID" value="MDN4483902.1"/>
    <property type="molecule type" value="Genomic_DNA"/>
</dbReference>
<dbReference type="PANTHER" id="PTHR43649">
    <property type="entry name" value="ARABINOSE-BINDING PROTEIN-RELATED"/>
    <property type="match status" value="1"/>
</dbReference>
<evidence type="ECO:0000313" key="4">
    <source>
        <dbReference type="EMBL" id="MDN4487227.1"/>
    </source>
</evidence>
<protein>
    <submittedName>
        <fullName evidence="4">ABC transporter substrate-binding protein</fullName>
    </submittedName>
</protein>
<dbReference type="PANTHER" id="PTHR43649:SF12">
    <property type="entry name" value="DIACETYLCHITOBIOSE BINDING PROTEIN DASA"/>
    <property type="match status" value="1"/>
</dbReference>
<dbReference type="SUPFAM" id="SSF53850">
    <property type="entry name" value="Periplasmic binding protein-like II"/>
    <property type="match status" value="1"/>
</dbReference>
<dbReference type="AlphaFoldDB" id="A0AAW7M230"/>
<keyword evidence="2" id="KW-0732">Signal</keyword>